<accession>A0A2A6BSJ3</accession>
<organism evidence="1 2">
    <name type="scientific">Pristionchus pacificus</name>
    <name type="common">Parasitic nematode worm</name>
    <dbReference type="NCBI Taxonomy" id="54126"/>
    <lineage>
        <taxon>Eukaryota</taxon>
        <taxon>Metazoa</taxon>
        <taxon>Ecdysozoa</taxon>
        <taxon>Nematoda</taxon>
        <taxon>Chromadorea</taxon>
        <taxon>Rhabditida</taxon>
        <taxon>Rhabditina</taxon>
        <taxon>Diplogasteromorpha</taxon>
        <taxon>Diplogasteroidea</taxon>
        <taxon>Neodiplogasteridae</taxon>
        <taxon>Pristionchus</taxon>
    </lineage>
</organism>
<gene>
    <name evidence="1" type="primary">WBGene00275699</name>
</gene>
<accession>A0A8R1URP1</accession>
<reference evidence="1" key="2">
    <citation type="submission" date="2022-06" db="UniProtKB">
        <authorList>
            <consortium name="EnsemblMetazoa"/>
        </authorList>
    </citation>
    <scope>IDENTIFICATION</scope>
    <source>
        <strain evidence="1">PS312</strain>
    </source>
</reference>
<sequence>DDLDKISHVSQKVNTFVTKIRAVTKKLSASDLKVYRNRKGDICAKLWGTYITDKTGKLGQTDGMKYYLITRVAYYVEDKDADSYYNYRLQGDANIINFNCDFFKRIRYLSDRFFIRRLDLSFLQIDPEFISHCENAFNYDSISDIIAYNQFSDDVQLDDRLKFANWIASKKPQKLEISPEFFPESATKHQFLDTLIHNGNCSEFSLFYGLYAYDDFPRFPMPPTLYNQVGKFKSFYFRCFIIAPEILMNIFMERMQLRENGNIFLTMTKNMESNIVVDAIGNRMIVEHCHRKYLVKTLNLKFKAEILLCDKNVVR</sequence>
<protein>
    <submittedName>
        <fullName evidence="1">Uncharacterized protein</fullName>
    </submittedName>
</protein>
<reference evidence="2" key="1">
    <citation type="journal article" date="2008" name="Nat. Genet.">
        <title>The Pristionchus pacificus genome provides a unique perspective on nematode lifestyle and parasitism.</title>
        <authorList>
            <person name="Dieterich C."/>
            <person name="Clifton S.W."/>
            <person name="Schuster L.N."/>
            <person name="Chinwalla A."/>
            <person name="Delehaunty K."/>
            <person name="Dinkelacker I."/>
            <person name="Fulton L."/>
            <person name="Fulton R."/>
            <person name="Godfrey J."/>
            <person name="Minx P."/>
            <person name="Mitreva M."/>
            <person name="Roeseler W."/>
            <person name="Tian H."/>
            <person name="Witte H."/>
            <person name="Yang S.P."/>
            <person name="Wilson R.K."/>
            <person name="Sommer R.J."/>
        </authorList>
    </citation>
    <scope>NUCLEOTIDE SEQUENCE [LARGE SCALE GENOMIC DNA]</scope>
    <source>
        <strain evidence="2">PS312</strain>
    </source>
</reference>
<dbReference type="EnsemblMetazoa" id="PPA37330.1">
    <property type="protein sequence ID" value="PPA37330.1"/>
    <property type="gene ID" value="WBGene00275699"/>
</dbReference>
<name>A0A2A6BSJ3_PRIPA</name>
<evidence type="ECO:0000313" key="1">
    <source>
        <dbReference type="EnsemblMetazoa" id="PPA37330.1"/>
    </source>
</evidence>
<dbReference type="AlphaFoldDB" id="A0A2A6BSJ3"/>
<keyword evidence="2" id="KW-1185">Reference proteome</keyword>
<evidence type="ECO:0000313" key="2">
    <source>
        <dbReference type="Proteomes" id="UP000005239"/>
    </source>
</evidence>
<dbReference type="Proteomes" id="UP000005239">
    <property type="component" value="Unassembled WGS sequence"/>
</dbReference>
<proteinExistence type="predicted"/>